<dbReference type="OrthoDB" id="3692970at2"/>
<dbReference type="CDD" id="cd22231">
    <property type="entry name" value="RHH_NikR_HicB-like"/>
    <property type="match status" value="1"/>
</dbReference>
<dbReference type="EMBL" id="QTUC01000001">
    <property type="protein sequence ID" value="REF36623.1"/>
    <property type="molecule type" value="Genomic_DNA"/>
</dbReference>
<protein>
    <submittedName>
        <fullName evidence="3">Ribbon-helix-helix CopG family protein</fullName>
    </submittedName>
</protein>
<dbReference type="RefSeq" id="WP_115850232.1">
    <property type="nucleotide sequence ID" value="NZ_QTUC01000001.1"/>
</dbReference>
<feature type="region of interest" description="Disordered" evidence="1">
    <location>
        <begin position="54"/>
        <end position="80"/>
    </location>
</feature>
<dbReference type="GO" id="GO:0006355">
    <property type="term" value="P:regulation of DNA-templated transcription"/>
    <property type="evidence" value="ECO:0007669"/>
    <property type="project" value="InterPro"/>
</dbReference>
<name>A0A3D9V7E6_THECX</name>
<reference evidence="3 4" key="1">
    <citation type="submission" date="2018-08" db="EMBL/GenBank/DDBJ databases">
        <title>Sequencing the genomes of 1000 actinobacteria strains.</title>
        <authorList>
            <person name="Klenk H.-P."/>
        </authorList>
    </citation>
    <scope>NUCLEOTIDE SEQUENCE [LARGE SCALE GENOMIC DNA]</scope>
    <source>
        <strain evidence="3 4">DSM 22891</strain>
    </source>
</reference>
<comment type="caution">
    <text evidence="3">The sequence shown here is derived from an EMBL/GenBank/DDBJ whole genome shotgun (WGS) entry which is preliminary data.</text>
</comment>
<sequence length="80" mass="9113">MKVSVSLPKEDVDFVDEYAAREGLPSRSSVIHEALRLLRLSDLERDYTRAWEEWESSPEADGWDNDGWDNTVGDGLDASR</sequence>
<dbReference type="Proteomes" id="UP000256485">
    <property type="component" value="Unassembled WGS sequence"/>
</dbReference>
<dbReference type="InterPro" id="IPR002145">
    <property type="entry name" value="CopG"/>
</dbReference>
<keyword evidence="4" id="KW-1185">Reference proteome</keyword>
<evidence type="ECO:0000313" key="3">
    <source>
        <dbReference type="EMBL" id="REF36623.1"/>
    </source>
</evidence>
<dbReference type="InterPro" id="IPR013321">
    <property type="entry name" value="Arc_rbn_hlx_hlx"/>
</dbReference>
<evidence type="ECO:0000259" key="2">
    <source>
        <dbReference type="Pfam" id="PF01402"/>
    </source>
</evidence>
<evidence type="ECO:0000313" key="4">
    <source>
        <dbReference type="Proteomes" id="UP000256485"/>
    </source>
</evidence>
<accession>A0A3D9V7E6</accession>
<feature type="domain" description="Ribbon-helix-helix protein CopG" evidence="2">
    <location>
        <begin position="2"/>
        <end position="38"/>
    </location>
</feature>
<dbReference type="InterPro" id="IPR010985">
    <property type="entry name" value="Ribbon_hlx_hlx"/>
</dbReference>
<organism evidence="3 4">
    <name type="scientific">Thermasporomyces composti</name>
    <dbReference type="NCBI Taxonomy" id="696763"/>
    <lineage>
        <taxon>Bacteria</taxon>
        <taxon>Bacillati</taxon>
        <taxon>Actinomycetota</taxon>
        <taxon>Actinomycetes</taxon>
        <taxon>Propionibacteriales</taxon>
        <taxon>Nocardioidaceae</taxon>
        <taxon>Thermasporomyces</taxon>
    </lineage>
</organism>
<proteinExistence type="predicted"/>
<dbReference type="AlphaFoldDB" id="A0A3D9V7E6"/>
<feature type="compositionally biased region" description="Acidic residues" evidence="1">
    <location>
        <begin position="54"/>
        <end position="67"/>
    </location>
</feature>
<evidence type="ECO:0000256" key="1">
    <source>
        <dbReference type="SAM" id="MobiDB-lite"/>
    </source>
</evidence>
<dbReference type="SUPFAM" id="SSF47598">
    <property type="entry name" value="Ribbon-helix-helix"/>
    <property type="match status" value="1"/>
</dbReference>
<gene>
    <name evidence="3" type="ORF">DFJ64_2036</name>
</gene>
<dbReference type="Gene3D" id="1.10.1220.10">
    <property type="entry name" value="Met repressor-like"/>
    <property type="match status" value="1"/>
</dbReference>
<dbReference type="Pfam" id="PF01402">
    <property type="entry name" value="RHH_1"/>
    <property type="match status" value="1"/>
</dbReference>